<feature type="region of interest" description="Disordered" evidence="4">
    <location>
        <begin position="182"/>
        <end position="216"/>
    </location>
</feature>
<dbReference type="RefSeq" id="WP_015441525.1">
    <property type="nucleotide sequence ID" value="NC_020520.1"/>
</dbReference>
<name>A0A6C7ECC1_ILUCY</name>
<reference evidence="6 7" key="1">
    <citation type="journal article" date="2013" name="Int. J. Syst. Evol. Microbiol.">
        <title>Ilumatobacter nonamiense sp. nov. and Ilumatobacter coccineum sp. nov., isolated from seashore sand.</title>
        <authorList>
            <person name="Matsumoto A."/>
            <person name="Kasai H."/>
            <person name="Matsuo Y."/>
            <person name="Shizuri Y."/>
            <person name="Ichikawa N."/>
            <person name="Fujita N."/>
            <person name="Omura S."/>
            <person name="Takahashi Y."/>
        </authorList>
    </citation>
    <scope>NUCLEOTIDE SEQUENCE [LARGE SCALE GENOMIC DNA]</scope>
    <source>
        <strain evidence="7">NBRC 103263 / KCTC 29153 / YM16-304</strain>
    </source>
</reference>
<keyword evidence="2" id="KW-0288">FMN</keyword>
<evidence type="ECO:0000256" key="2">
    <source>
        <dbReference type="ARBA" id="ARBA00022643"/>
    </source>
</evidence>
<dbReference type="EMBL" id="AP012057">
    <property type="protein sequence ID" value="BAN02278.1"/>
    <property type="molecule type" value="Genomic_DNA"/>
</dbReference>
<gene>
    <name evidence="6" type="ORF">YM304_19640</name>
</gene>
<dbReference type="PANTHER" id="PTHR23026">
    <property type="entry name" value="NADPH NITROREDUCTASE"/>
    <property type="match status" value="1"/>
</dbReference>
<dbReference type="Gene3D" id="3.40.109.10">
    <property type="entry name" value="NADH Oxidase"/>
    <property type="match status" value="1"/>
</dbReference>
<dbReference type="InterPro" id="IPR000415">
    <property type="entry name" value="Nitroreductase-like"/>
</dbReference>
<dbReference type="SUPFAM" id="SSF55469">
    <property type="entry name" value="FMN-dependent nitroreductase-like"/>
    <property type="match status" value="1"/>
</dbReference>
<sequence>MTGARPVSEFAEVVRNRRMTRAFSSEPIEAAVLDGLVDLASRAPSAGKTQGWHLLVLEGDDAQRYWDITLPVEKRSTFRWKHLRDAPVIALPLADPSAYVQRYAEADKARSGLGEGTDAWPVPYWTIDTSMSVMTLLLAAEDAGLGALFFGVFQREVEVRAAFGVPDDLELIGALALGHPLADAEGSRDGSGRSARRQRRTPGEIIHRGRWRDGRR</sequence>
<dbReference type="Pfam" id="PF00881">
    <property type="entry name" value="Nitroreductase"/>
    <property type="match status" value="1"/>
</dbReference>
<dbReference type="Proteomes" id="UP000011863">
    <property type="component" value="Chromosome"/>
</dbReference>
<dbReference type="KEGG" id="aym:YM304_19640"/>
<dbReference type="PANTHER" id="PTHR23026:SF90">
    <property type="entry name" value="IODOTYROSINE DEIODINASE 1"/>
    <property type="match status" value="1"/>
</dbReference>
<dbReference type="GO" id="GO:0016491">
    <property type="term" value="F:oxidoreductase activity"/>
    <property type="evidence" value="ECO:0007669"/>
    <property type="project" value="UniProtKB-KW"/>
</dbReference>
<evidence type="ECO:0000313" key="7">
    <source>
        <dbReference type="Proteomes" id="UP000011863"/>
    </source>
</evidence>
<organism evidence="6 7">
    <name type="scientific">Ilumatobacter coccineus (strain NBRC 103263 / KCTC 29153 / YM16-304)</name>
    <dbReference type="NCBI Taxonomy" id="1313172"/>
    <lineage>
        <taxon>Bacteria</taxon>
        <taxon>Bacillati</taxon>
        <taxon>Actinomycetota</taxon>
        <taxon>Acidimicrobiia</taxon>
        <taxon>Acidimicrobiales</taxon>
        <taxon>Ilumatobacteraceae</taxon>
        <taxon>Ilumatobacter</taxon>
    </lineage>
</organism>
<evidence type="ECO:0000256" key="1">
    <source>
        <dbReference type="ARBA" id="ARBA00022630"/>
    </source>
</evidence>
<keyword evidence="3" id="KW-0560">Oxidoreductase</keyword>
<protein>
    <submittedName>
        <fullName evidence="6">Putative oxidoreductase</fullName>
    </submittedName>
</protein>
<dbReference type="OrthoDB" id="3358989at2"/>
<evidence type="ECO:0000256" key="4">
    <source>
        <dbReference type="SAM" id="MobiDB-lite"/>
    </source>
</evidence>
<keyword evidence="1" id="KW-0285">Flavoprotein</keyword>
<evidence type="ECO:0000313" key="6">
    <source>
        <dbReference type="EMBL" id="BAN02278.1"/>
    </source>
</evidence>
<feature type="domain" description="Nitroreductase" evidence="5">
    <location>
        <begin position="14"/>
        <end position="179"/>
    </location>
</feature>
<dbReference type="CDD" id="cd02062">
    <property type="entry name" value="Nitro_FMN_reductase"/>
    <property type="match status" value="1"/>
</dbReference>
<evidence type="ECO:0000259" key="5">
    <source>
        <dbReference type="Pfam" id="PF00881"/>
    </source>
</evidence>
<proteinExistence type="predicted"/>
<keyword evidence="7" id="KW-1185">Reference proteome</keyword>
<dbReference type="AlphaFoldDB" id="A0A6C7ECC1"/>
<dbReference type="InterPro" id="IPR050627">
    <property type="entry name" value="Nitroreductase/BluB"/>
</dbReference>
<accession>A0A6C7ECC1</accession>
<evidence type="ECO:0000256" key="3">
    <source>
        <dbReference type="ARBA" id="ARBA00023002"/>
    </source>
</evidence>
<dbReference type="InterPro" id="IPR029479">
    <property type="entry name" value="Nitroreductase"/>
</dbReference>